<organism evidence="2 3">
    <name type="scientific">Lophiostoma macrostomum CBS 122681</name>
    <dbReference type="NCBI Taxonomy" id="1314788"/>
    <lineage>
        <taxon>Eukaryota</taxon>
        <taxon>Fungi</taxon>
        <taxon>Dikarya</taxon>
        <taxon>Ascomycota</taxon>
        <taxon>Pezizomycotina</taxon>
        <taxon>Dothideomycetes</taxon>
        <taxon>Pleosporomycetidae</taxon>
        <taxon>Pleosporales</taxon>
        <taxon>Lophiostomataceae</taxon>
        <taxon>Lophiostoma</taxon>
    </lineage>
</organism>
<dbReference type="InterPro" id="IPR000073">
    <property type="entry name" value="AB_hydrolase_1"/>
</dbReference>
<dbReference type="PANTHER" id="PTHR37017">
    <property type="entry name" value="AB HYDROLASE-1 DOMAIN-CONTAINING PROTEIN-RELATED"/>
    <property type="match status" value="1"/>
</dbReference>
<dbReference type="Proteomes" id="UP000799324">
    <property type="component" value="Unassembled WGS sequence"/>
</dbReference>
<dbReference type="EMBL" id="MU004436">
    <property type="protein sequence ID" value="KAF2651053.1"/>
    <property type="molecule type" value="Genomic_DNA"/>
</dbReference>
<dbReference type="SUPFAM" id="SSF53474">
    <property type="entry name" value="alpha/beta-Hydrolases"/>
    <property type="match status" value="1"/>
</dbReference>
<dbReference type="InterPro" id="IPR029058">
    <property type="entry name" value="AB_hydrolase_fold"/>
</dbReference>
<sequence length="244" mass="26803">MPKPTRLTRLLTASNYETYTPHLPPSILPGCTPIPSRAPDIAIIRDLITTLARDRGLDIFLVAHSNSGISAGTALRGLSKLECRKNGRTGGVVKMVYICAFLVPEGFAQCVRGTRQGLIPEMRVDEAAQTVTVLPQDVKKVMYQDLSDEEVAEVAKTLVKQSLAPFYEKTEYAAWRVVDTTFVVTLGDMQSTVQAVEWMVKSSVESEPSKVGKVIRREVGHAPFWSQPEWTAGMLVREAGEVVG</sequence>
<reference evidence="2" key="1">
    <citation type="journal article" date="2020" name="Stud. Mycol.">
        <title>101 Dothideomycetes genomes: a test case for predicting lifestyles and emergence of pathogens.</title>
        <authorList>
            <person name="Haridas S."/>
            <person name="Albert R."/>
            <person name="Binder M."/>
            <person name="Bloem J."/>
            <person name="Labutti K."/>
            <person name="Salamov A."/>
            <person name="Andreopoulos B."/>
            <person name="Baker S."/>
            <person name="Barry K."/>
            <person name="Bills G."/>
            <person name="Bluhm B."/>
            <person name="Cannon C."/>
            <person name="Castanera R."/>
            <person name="Culley D."/>
            <person name="Daum C."/>
            <person name="Ezra D."/>
            <person name="Gonzalez J."/>
            <person name="Henrissat B."/>
            <person name="Kuo A."/>
            <person name="Liang C."/>
            <person name="Lipzen A."/>
            <person name="Lutzoni F."/>
            <person name="Magnuson J."/>
            <person name="Mondo S."/>
            <person name="Nolan M."/>
            <person name="Ohm R."/>
            <person name="Pangilinan J."/>
            <person name="Park H.-J."/>
            <person name="Ramirez L."/>
            <person name="Alfaro M."/>
            <person name="Sun H."/>
            <person name="Tritt A."/>
            <person name="Yoshinaga Y."/>
            <person name="Zwiers L.-H."/>
            <person name="Turgeon B."/>
            <person name="Goodwin S."/>
            <person name="Spatafora J."/>
            <person name="Crous P."/>
            <person name="Grigoriev I."/>
        </authorList>
    </citation>
    <scope>NUCLEOTIDE SEQUENCE</scope>
    <source>
        <strain evidence="2">CBS 122681</strain>
    </source>
</reference>
<keyword evidence="3" id="KW-1185">Reference proteome</keyword>
<dbReference type="InterPro" id="IPR052897">
    <property type="entry name" value="Sec-Metab_Biosynth_Hydrolase"/>
</dbReference>
<feature type="domain" description="AB hydrolase-1" evidence="1">
    <location>
        <begin position="6"/>
        <end position="232"/>
    </location>
</feature>
<dbReference type="Pfam" id="PF12697">
    <property type="entry name" value="Abhydrolase_6"/>
    <property type="match status" value="1"/>
</dbReference>
<accession>A0A6A6SWU1</accession>
<dbReference type="PANTHER" id="PTHR37017:SF11">
    <property type="entry name" value="ESTERASE_LIPASE_THIOESTERASE DOMAIN-CONTAINING PROTEIN"/>
    <property type="match status" value="1"/>
</dbReference>
<evidence type="ECO:0000313" key="3">
    <source>
        <dbReference type="Proteomes" id="UP000799324"/>
    </source>
</evidence>
<dbReference type="Gene3D" id="3.40.50.1820">
    <property type="entry name" value="alpha/beta hydrolase"/>
    <property type="match status" value="1"/>
</dbReference>
<evidence type="ECO:0000259" key="1">
    <source>
        <dbReference type="Pfam" id="PF12697"/>
    </source>
</evidence>
<proteinExistence type="predicted"/>
<gene>
    <name evidence="2" type="ORF">K491DRAFT_707260</name>
</gene>
<name>A0A6A6SWU1_9PLEO</name>
<protein>
    <recommendedName>
        <fullName evidence="1">AB hydrolase-1 domain-containing protein</fullName>
    </recommendedName>
</protein>
<evidence type="ECO:0000313" key="2">
    <source>
        <dbReference type="EMBL" id="KAF2651053.1"/>
    </source>
</evidence>
<dbReference type="OrthoDB" id="1263307at2759"/>
<dbReference type="AlphaFoldDB" id="A0A6A6SWU1"/>